<feature type="domain" description="CBS" evidence="4">
    <location>
        <begin position="12"/>
        <end position="68"/>
    </location>
</feature>
<dbReference type="AlphaFoldDB" id="A0A554NCK4"/>
<dbReference type="InterPro" id="IPR000644">
    <property type="entry name" value="CBS_dom"/>
</dbReference>
<dbReference type="Proteomes" id="UP000319894">
    <property type="component" value="Unassembled WGS sequence"/>
</dbReference>
<dbReference type="InterPro" id="IPR051257">
    <property type="entry name" value="Diverse_CBS-Domain"/>
</dbReference>
<evidence type="ECO:0000256" key="1">
    <source>
        <dbReference type="ARBA" id="ARBA00023122"/>
    </source>
</evidence>
<dbReference type="InterPro" id="IPR046342">
    <property type="entry name" value="CBS_dom_sf"/>
</dbReference>
<dbReference type="FunCoup" id="A0A554NCK4">
    <property type="interactions" value="4"/>
</dbReference>
<dbReference type="Gene3D" id="3.10.580.10">
    <property type="entry name" value="CBS-domain"/>
    <property type="match status" value="1"/>
</dbReference>
<evidence type="ECO:0000259" key="4">
    <source>
        <dbReference type="PROSITE" id="PS51371"/>
    </source>
</evidence>
<feature type="region of interest" description="Disordered" evidence="3">
    <location>
        <begin position="1"/>
        <end position="20"/>
    </location>
</feature>
<dbReference type="PANTHER" id="PTHR43080">
    <property type="entry name" value="CBS DOMAIN-CONTAINING PROTEIN CBSX3, MITOCHONDRIAL"/>
    <property type="match status" value="1"/>
</dbReference>
<dbReference type="PANTHER" id="PTHR43080:SF2">
    <property type="entry name" value="CBS DOMAIN-CONTAINING PROTEIN"/>
    <property type="match status" value="1"/>
</dbReference>
<dbReference type="OrthoDB" id="8919at2157"/>
<proteinExistence type="predicted"/>
<name>A0A554NCK4_9EURY</name>
<evidence type="ECO:0000256" key="2">
    <source>
        <dbReference type="PROSITE-ProRule" id="PRU00703"/>
    </source>
</evidence>
<dbReference type="InParanoid" id="A0A554NCK4"/>
<keyword evidence="1 2" id="KW-0129">CBS domain</keyword>
<gene>
    <name evidence="5" type="ORF">DP107_04385</name>
</gene>
<evidence type="ECO:0000313" key="6">
    <source>
        <dbReference type="Proteomes" id="UP000319894"/>
    </source>
</evidence>
<protein>
    <recommendedName>
        <fullName evidence="4">CBS domain-containing protein</fullName>
    </recommendedName>
</protein>
<evidence type="ECO:0000256" key="3">
    <source>
        <dbReference type="SAM" id="MobiDB-lite"/>
    </source>
</evidence>
<dbReference type="RefSeq" id="WP_144260938.1">
    <property type="nucleotide sequence ID" value="NZ_QMDX01000002.1"/>
</dbReference>
<keyword evidence="6" id="KW-1185">Reference proteome</keyword>
<organism evidence="5 6">
    <name type="scientific">Haloglomus irregulare</name>
    <dbReference type="NCBI Taxonomy" id="2234134"/>
    <lineage>
        <taxon>Archaea</taxon>
        <taxon>Methanobacteriati</taxon>
        <taxon>Methanobacteriota</taxon>
        <taxon>Stenosarchaea group</taxon>
        <taxon>Halobacteria</taxon>
        <taxon>Halobacteriales</taxon>
        <taxon>Natronomonadaceae</taxon>
        <taxon>Haloglomus</taxon>
    </lineage>
</organism>
<evidence type="ECO:0000313" key="5">
    <source>
        <dbReference type="EMBL" id="TSD15098.1"/>
    </source>
</evidence>
<accession>A0A554NCK4</accession>
<comment type="caution">
    <text evidence="5">The sequence shown here is derived from an EMBL/GenBank/DDBJ whole genome shotgun (WGS) entry which is preliminary data.</text>
</comment>
<dbReference type="EMBL" id="QMDX01000002">
    <property type="protein sequence ID" value="TSD15098.1"/>
    <property type="molecule type" value="Genomic_DNA"/>
</dbReference>
<feature type="domain" description="CBS" evidence="4">
    <location>
        <begin position="75"/>
        <end position="130"/>
    </location>
</feature>
<reference evidence="5 6" key="1">
    <citation type="submission" date="2018-06" db="EMBL/GenBank/DDBJ databases">
        <title>Natronomonas sp. F16-60 a new haloarchaeon isolated from a solar saltern of Isla Cristina, Huelva, Spain.</title>
        <authorList>
            <person name="Duran-Viseras A."/>
            <person name="Sanchez-Porro C."/>
            <person name="Ventosa A."/>
        </authorList>
    </citation>
    <scope>NUCLEOTIDE SEQUENCE [LARGE SCALE GENOMIC DNA]</scope>
    <source>
        <strain evidence="5 6">F16-60</strain>
    </source>
</reference>
<dbReference type="PROSITE" id="PS51371">
    <property type="entry name" value="CBS"/>
    <property type="match status" value="2"/>
</dbReference>
<dbReference type="SUPFAM" id="SSF54631">
    <property type="entry name" value="CBS-domain pair"/>
    <property type="match status" value="1"/>
</dbReference>
<sequence length="138" mass="14114">MGHVLGSVREVMSSPAETVPPDTTVSAASHQLIAHDIGSLVVGEESLEGIVTKTDLLGVIAADGDPDTTAVSTVVSRPVVTVGPDTQLTTAAGTMDDHDIKHLVVVEEAPVGIVTTTDITHALAPDTAALVEEFLPTT</sequence>
<dbReference type="SMART" id="SM00116">
    <property type="entry name" value="CBS"/>
    <property type="match status" value="2"/>
</dbReference>
<dbReference type="Pfam" id="PF00571">
    <property type="entry name" value="CBS"/>
    <property type="match status" value="2"/>
</dbReference>